<name>A0A426YE84_ENSVE</name>
<dbReference type="Proteomes" id="UP000287651">
    <property type="component" value="Unassembled WGS sequence"/>
</dbReference>
<feature type="compositionally biased region" description="Polar residues" evidence="1">
    <location>
        <begin position="1"/>
        <end position="13"/>
    </location>
</feature>
<accession>A0A426YE84</accession>
<comment type="caution">
    <text evidence="2">The sequence shown here is derived from an EMBL/GenBank/DDBJ whole genome shotgun (WGS) entry which is preliminary data.</text>
</comment>
<feature type="region of interest" description="Disordered" evidence="1">
    <location>
        <begin position="1"/>
        <end position="27"/>
    </location>
</feature>
<protein>
    <submittedName>
        <fullName evidence="2">Uncharacterized protein</fullName>
    </submittedName>
</protein>
<gene>
    <name evidence="2" type="ORF">B296_00040101</name>
</gene>
<evidence type="ECO:0000313" key="3">
    <source>
        <dbReference type="Proteomes" id="UP000287651"/>
    </source>
</evidence>
<proteinExistence type="predicted"/>
<dbReference type="EMBL" id="AMZH03013002">
    <property type="protein sequence ID" value="RRT50003.1"/>
    <property type="molecule type" value="Genomic_DNA"/>
</dbReference>
<reference evidence="2 3" key="1">
    <citation type="journal article" date="2014" name="Agronomy (Basel)">
        <title>A Draft Genome Sequence for Ensete ventricosum, the Drought-Tolerant Tree Against Hunger.</title>
        <authorList>
            <person name="Harrison J."/>
            <person name="Moore K.A."/>
            <person name="Paszkiewicz K."/>
            <person name="Jones T."/>
            <person name="Grant M."/>
            <person name="Ambacheew D."/>
            <person name="Muzemil S."/>
            <person name="Studholme D.J."/>
        </authorList>
    </citation>
    <scope>NUCLEOTIDE SEQUENCE [LARGE SCALE GENOMIC DNA]</scope>
</reference>
<evidence type="ECO:0000256" key="1">
    <source>
        <dbReference type="SAM" id="MobiDB-lite"/>
    </source>
</evidence>
<feature type="non-terminal residue" evidence="2">
    <location>
        <position position="1"/>
    </location>
</feature>
<evidence type="ECO:0000313" key="2">
    <source>
        <dbReference type="EMBL" id="RRT50003.1"/>
    </source>
</evidence>
<sequence>GRTADLTQVSSAPPTYKRTPHCKDNKHDGGYDGMVSHKCSKRAKTTTTTVNIGDRETYSNGTVANTEHSLPISLPPFVLRLSLAFPYSLSSFPSDFLLASGGRKRALAMAECCRICGWSQSIPVAFRRLVRPDMTCSYDTSSVMVFMGDLVQRSCLHTGHDDKIF</sequence>
<organism evidence="2 3">
    <name type="scientific">Ensete ventricosum</name>
    <name type="common">Abyssinian banana</name>
    <name type="synonym">Musa ensete</name>
    <dbReference type="NCBI Taxonomy" id="4639"/>
    <lineage>
        <taxon>Eukaryota</taxon>
        <taxon>Viridiplantae</taxon>
        <taxon>Streptophyta</taxon>
        <taxon>Embryophyta</taxon>
        <taxon>Tracheophyta</taxon>
        <taxon>Spermatophyta</taxon>
        <taxon>Magnoliopsida</taxon>
        <taxon>Liliopsida</taxon>
        <taxon>Zingiberales</taxon>
        <taxon>Musaceae</taxon>
        <taxon>Ensete</taxon>
    </lineage>
</organism>
<dbReference type="AlphaFoldDB" id="A0A426YE84"/>